<feature type="transmembrane region" description="Helical" evidence="6">
    <location>
        <begin position="150"/>
        <end position="172"/>
    </location>
</feature>
<evidence type="ECO:0000256" key="3">
    <source>
        <dbReference type="ARBA" id="ARBA00022692"/>
    </source>
</evidence>
<keyword evidence="5 6" id="KW-0472">Membrane</keyword>
<feature type="transmembrane region" description="Helical" evidence="6">
    <location>
        <begin position="192"/>
        <end position="211"/>
    </location>
</feature>
<evidence type="ECO:0000313" key="7">
    <source>
        <dbReference type="EMBL" id="MDT0677999.1"/>
    </source>
</evidence>
<dbReference type="Proteomes" id="UP001262582">
    <property type="component" value="Unassembled WGS sequence"/>
</dbReference>
<keyword evidence="8" id="KW-1185">Reference proteome</keyword>
<dbReference type="PANTHER" id="PTHR30213">
    <property type="entry name" value="INNER MEMBRANE PROTEIN YHJD"/>
    <property type="match status" value="1"/>
</dbReference>
<feature type="transmembrane region" description="Helical" evidence="6">
    <location>
        <begin position="45"/>
        <end position="67"/>
    </location>
</feature>
<feature type="transmembrane region" description="Helical" evidence="6">
    <location>
        <begin position="223"/>
        <end position="246"/>
    </location>
</feature>
<evidence type="ECO:0000256" key="4">
    <source>
        <dbReference type="ARBA" id="ARBA00022989"/>
    </source>
</evidence>
<proteinExistence type="predicted"/>
<dbReference type="NCBIfam" id="TIGR00765">
    <property type="entry name" value="yihY_not_rbn"/>
    <property type="match status" value="1"/>
</dbReference>
<feature type="transmembrane region" description="Helical" evidence="6">
    <location>
        <begin position="258"/>
        <end position="280"/>
    </location>
</feature>
<sequence length="298" mass="32779">MTEHKGEIKGIKKPTKIKFSGWKKIVLSVKDQIAEDKVSIVSAGVAFYAFLAVFPAIMALISIYGLAVDPQQIQGQLAELSSMMPQQAYEILQAQVESFLATPGEALGWSTAIGILLSLWSANKGTKSLFIGVDIAYGIQTERGFIKENALTLLFTFGAVILVILSMAFIVAFPALVDQIGFPGSVKTLISWARWLLLALIVVFFLALVYRHAPPRKTPAFKWVLPGAILSTVLWLIASWGFSYYVSKFGSYGEVYGSISAIVVLLMWLFLTSFIILLGAELNSETENYIRHNTKGKK</sequence>
<keyword evidence="3 6" id="KW-0812">Transmembrane</keyword>
<dbReference type="PANTHER" id="PTHR30213:SF0">
    <property type="entry name" value="UPF0761 MEMBRANE PROTEIN YIHY"/>
    <property type="match status" value="1"/>
</dbReference>
<keyword evidence="4 6" id="KW-1133">Transmembrane helix</keyword>
<gene>
    <name evidence="7" type="ORF">RM539_15555</name>
</gene>
<keyword evidence="2" id="KW-1003">Cell membrane</keyword>
<evidence type="ECO:0000313" key="8">
    <source>
        <dbReference type="Proteomes" id="UP001262582"/>
    </source>
</evidence>
<organism evidence="7 8">
    <name type="scientific">Autumnicola musiva</name>
    <dbReference type="NCBI Taxonomy" id="3075589"/>
    <lineage>
        <taxon>Bacteria</taxon>
        <taxon>Pseudomonadati</taxon>
        <taxon>Bacteroidota</taxon>
        <taxon>Flavobacteriia</taxon>
        <taxon>Flavobacteriales</taxon>
        <taxon>Flavobacteriaceae</taxon>
        <taxon>Autumnicola</taxon>
    </lineage>
</organism>
<dbReference type="RefSeq" id="WP_311504339.1">
    <property type="nucleotide sequence ID" value="NZ_JAVRHK010000014.1"/>
</dbReference>
<reference evidence="7 8" key="1">
    <citation type="submission" date="2023-09" db="EMBL/GenBank/DDBJ databases">
        <authorList>
            <person name="Rey-Velasco X."/>
        </authorList>
    </citation>
    <scope>NUCLEOTIDE SEQUENCE [LARGE SCALE GENOMIC DNA]</scope>
    <source>
        <strain evidence="7 8">F117</strain>
    </source>
</reference>
<comment type="caution">
    <text evidence="7">The sequence shown here is derived from an EMBL/GenBank/DDBJ whole genome shotgun (WGS) entry which is preliminary data.</text>
</comment>
<dbReference type="EMBL" id="JAVRHK010000014">
    <property type="protein sequence ID" value="MDT0677999.1"/>
    <property type="molecule type" value="Genomic_DNA"/>
</dbReference>
<evidence type="ECO:0000256" key="1">
    <source>
        <dbReference type="ARBA" id="ARBA00004651"/>
    </source>
</evidence>
<accession>A0ABU3D8Y8</accession>
<protein>
    <submittedName>
        <fullName evidence="7">YihY/virulence factor BrkB family protein</fullName>
    </submittedName>
</protein>
<dbReference type="InterPro" id="IPR017039">
    <property type="entry name" value="Virul_fac_BrkB"/>
</dbReference>
<evidence type="ECO:0000256" key="2">
    <source>
        <dbReference type="ARBA" id="ARBA00022475"/>
    </source>
</evidence>
<evidence type="ECO:0000256" key="5">
    <source>
        <dbReference type="ARBA" id="ARBA00023136"/>
    </source>
</evidence>
<comment type="subcellular location">
    <subcellularLocation>
        <location evidence="1">Cell membrane</location>
        <topology evidence="1">Multi-pass membrane protein</topology>
    </subcellularLocation>
</comment>
<dbReference type="Pfam" id="PF03631">
    <property type="entry name" value="Virul_fac_BrkB"/>
    <property type="match status" value="1"/>
</dbReference>
<dbReference type="PIRSF" id="PIRSF035875">
    <property type="entry name" value="RNase_BN"/>
    <property type="match status" value="1"/>
</dbReference>
<evidence type="ECO:0000256" key="6">
    <source>
        <dbReference type="SAM" id="Phobius"/>
    </source>
</evidence>
<name>A0ABU3D8Y8_9FLAO</name>